<name>A0A1I7FAD4_9BACL</name>
<dbReference type="PANTHER" id="PTHR23517:SF2">
    <property type="entry name" value="MULTIDRUG RESISTANCE PROTEIN MDTH"/>
    <property type="match status" value="1"/>
</dbReference>
<dbReference type="GO" id="GO:0005886">
    <property type="term" value="C:plasma membrane"/>
    <property type="evidence" value="ECO:0007669"/>
    <property type="project" value="UniProtKB-SubCell"/>
</dbReference>
<feature type="transmembrane region" description="Helical" evidence="7">
    <location>
        <begin position="93"/>
        <end position="116"/>
    </location>
</feature>
<dbReference type="RefSeq" id="WP_074948614.1">
    <property type="nucleotide sequence ID" value="NZ_FPBV01000001.1"/>
</dbReference>
<gene>
    <name evidence="9" type="ORF">SAMN05421543_101145</name>
</gene>
<dbReference type="SUPFAM" id="SSF103473">
    <property type="entry name" value="MFS general substrate transporter"/>
    <property type="match status" value="1"/>
</dbReference>
<feature type="transmembrane region" description="Helical" evidence="7">
    <location>
        <begin position="128"/>
        <end position="153"/>
    </location>
</feature>
<keyword evidence="6 7" id="KW-0472">Membrane</keyword>
<dbReference type="PANTHER" id="PTHR23517">
    <property type="entry name" value="RESISTANCE PROTEIN MDTM, PUTATIVE-RELATED-RELATED"/>
    <property type="match status" value="1"/>
</dbReference>
<reference evidence="10" key="1">
    <citation type="submission" date="2016-10" db="EMBL/GenBank/DDBJ databases">
        <authorList>
            <person name="Varghese N."/>
        </authorList>
    </citation>
    <scope>NUCLEOTIDE SEQUENCE [LARGE SCALE GENOMIC DNA]</scope>
    <source>
        <strain evidence="10">DSM 17980</strain>
    </source>
</reference>
<feature type="transmembrane region" description="Helical" evidence="7">
    <location>
        <begin position="70"/>
        <end position="87"/>
    </location>
</feature>
<sequence length="390" mass="40683">MSRSLWLYYISEVFLSAGIGGVGFAQPFFFRAQGLDDAHIGLLFATTSFSAGLCGLLLGSVADWLGASRVFKLATLIIPLSYVLTGISQGWAAWLVCAAFTGLGNALLTTTENVVLTSLQRGKERAGVLSRFVALYMGAMGFGAVAGGFLSAWTSYRTALLGAAGVAMAAPVLRAFVRAPDARAPHAFRLPNGRILAMSVYTLLFGIAFGLFNPFATLVLNGVFHAGDRLTSTVSALSTFMISASALAVAGLVRRLRYGNTLALSFGLAAGLTLALSFAGQPLVFSALFLLRAGVMNIPGPLVDAVFLEHTPPTEHAQMFGVRVFGNSLGNAIGSSLGGVVLSTSGHRGMLWASSAMLAAAGGYALWLLRRVTRGAPRRAPVPERPAGSA</sequence>
<feature type="transmembrane region" description="Helical" evidence="7">
    <location>
        <begin position="198"/>
        <end position="224"/>
    </location>
</feature>
<comment type="subcellular location">
    <subcellularLocation>
        <location evidence="1">Cell membrane</location>
        <topology evidence="1">Multi-pass membrane protein</topology>
    </subcellularLocation>
</comment>
<proteinExistence type="predicted"/>
<evidence type="ECO:0000256" key="5">
    <source>
        <dbReference type="ARBA" id="ARBA00022989"/>
    </source>
</evidence>
<keyword evidence="5 7" id="KW-1133">Transmembrane helix</keyword>
<dbReference type="InterPro" id="IPR011701">
    <property type="entry name" value="MFS"/>
</dbReference>
<dbReference type="GO" id="GO:0022857">
    <property type="term" value="F:transmembrane transporter activity"/>
    <property type="evidence" value="ECO:0007669"/>
    <property type="project" value="InterPro"/>
</dbReference>
<accession>A0A1I7FAD4</accession>
<dbReference type="OrthoDB" id="2374138at2"/>
<feature type="transmembrane region" description="Helical" evidence="7">
    <location>
        <begin position="350"/>
        <end position="369"/>
    </location>
</feature>
<feature type="transmembrane region" description="Helical" evidence="7">
    <location>
        <begin position="230"/>
        <end position="253"/>
    </location>
</feature>
<feature type="transmembrane region" description="Helical" evidence="7">
    <location>
        <begin position="159"/>
        <end position="177"/>
    </location>
</feature>
<evidence type="ECO:0000313" key="10">
    <source>
        <dbReference type="Proteomes" id="UP000183508"/>
    </source>
</evidence>
<dbReference type="STRING" id="392015.SAMN05421543_101145"/>
<evidence type="ECO:0000313" key="9">
    <source>
        <dbReference type="EMBL" id="SFU33168.1"/>
    </source>
</evidence>
<evidence type="ECO:0000256" key="7">
    <source>
        <dbReference type="SAM" id="Phobius"/>
    </source>
</evidence>
<dbReference type="Pfam" id="PF07690">
    <property type="entry name" value="MFS_1"/>
    <property type="match status" value="1"/>
</dbReference>
<evidence type="ECO:0000256" key="1">
    <source>
        <dbReference type="ARBA" id="ARBA00004651"/>
    </source>
</evidence>
<feature type="transmembrane region" description="Helical" evidence="7">
    <location>
        <begin position="265"/>
        <end position="291"/>
    </location>
</feature>
<feature type="domain" description="Major facilitator superfamily (MFS) profile" evidence="8">
    <location>
        <begin position="4"/>
        <end position="374"/>
    </location>
</feature>
<evidence type="ECO:0000259" key="8">
    <source>
        <dbReference type="PROSITE" id="PS50850"/>
    </source>
</evidence>
<dbReference type="PROSITE" id="PS50850">
    <property type="entry name" value="MFS"/>
    <property type="match status" value="1"/>
</dbReference>
<evidence type="ECO:0000256" key="2">
    <source>
        <dbReference type="ARBA" id="ARBA00022448"/>
    </source>
</evidence>
<evidence type="ECO:0000256" key="6">
    <source>
        <dbReference type="ARBA" id="ARBA00023136"/>
    </source>
</evidence>
<keyword evidence="4 7" id="KW-0812">Transmembrane</keyword>
<keyword evidence="3" id="KW-1003">Cell membrane</keyword>
<dbReference type="EMBL" id="FPBV01000001">
    <property type="protein sequence ID" value="SFU33168.1"/>
    <property type="molecule type" value="Genomic_DNA"/>
</dbReference>
<dbReference type="InterPro" id="IPR036259">
    <property type="entry name" value="MFS_trans_sf"/>
</dbReference>
<feature type="transmembrane region" description="Helical" evidence="7">
    <location>
        <begin position="38"/>
        <end position="58"/>
    </location>
</feature>
<dbReference type="eggNOG" id="COG2814">
    <property type="taxonomic scope" value="Bacteria"/>
</dbReference>
<keyword evidence="2" id="KW-0813">Transport</keyword>
<dbReference type="AlphaFoldDB" id="A0A1I7FAD4"/>
<dbReference type="InterPro" id="IPR020846">
    <property type="entry name" value="MFS_dom"/>
</dbReference>
<evidence type="ECO:0000256" key="3">
    <source>
        <dbReference type="ARBA" id="ARBA00022475"/>
    </source>
</evidence>
<dbReference type="InterPro" id="IPR050171">
    <property type="entry name" value="MFS_Transporters"/>
</dbReference>
<organism evidence="9 10">
    <name type="scientific">Alicyclobacillus macrosporangiidus</name>
    <dbReference type="NCBI Taxonomy" id="392015"/>
    <lineage>
        <taxon>Bacteria</taxon>
        <taxon>Bacillati</taxon>
        <taxon>Bacillota</taxon>
        <taxon>Bacilli</taxon>
        <taxon>Bacillales</taxon>
        <taxon>Alicyclobacillaceae</taxon>
        <taxon>Alicyclobacillus</taxon>
    </lineage>
</organism>
<protein>
    <submittedName>
        <fullName evidence="9">Predicted arabinose efflux permease, MFS family</fullName>
    </submittedName>
</protein>
<dbReference type="Proteomes" id="UP000183508">
    <property type="component" value="Unassembled WGS sequence"/>
</dbReference>
<feature type="transmembrane region" description="Helical" evidence="7">
    <location>
        <begin position="7"/>
        <end position="26"/>
    </location>
</feature>
<evidence type="ECO:0000256" key="4">
    <source>
        <dbReference type="ARBA" id="ARBA00022692"/>
    </source>
</evidence>
<keyword evidence="10" id="KW-1185">Reference proteome</keyword>
<dbReference type="Gene3D" id="1.20.1250.20">
    <property type="entry name" value="MFS general substrate transporter like domains"/>
    <property type="match status" value="1"/>
</dbReference>